<dbReference type="GO" id="GO:0006355">
    <property type="term" value="P:regulation of DNA-templated transcription"/>
    <property type="evidence" value="ECO:0007669"/>
    <property type="project" value="UniProtKB-UniRule"/>
</dbReference>
<reference evidence="2 4" key="2">
    <citation type="journal article" date="2014" name="BMC Genomics">
        <title>An improved genome release (version Mt4.0) for the model legume Medicago truncatula.</title>
        <authorList>
            <person name="Tang H."/>
            <person name="Krishnakumar V."/>
            <person name="Bidwell S."/>
            <person name="Rosen B."/>
            <person name="Chan A."/>
            <person name="Zhou S."/>
            <person name="Gentzbittel L."/>
            <person name="Childs K.L."/>
            <person name="Yandell M."/>
            <person name="Gundlach H."/>
            <person name="Mayer K.F."/>
            <person name="Schwartz D.C."/>
            <person name="Town C.D."/>
        </authorList>
    </citation>
    <scope>GENOME REANNOTATION</scope>
    <source>
        <strain evidence="3 4">cv. Jemalong A17</strain>
    </source>
</reference>
<dbReference type="EnsemblPlants" id="AES68983">
    <property type="protein sequence ID" value="AES68983"/>
    <property type="gene ID" value="MTR_3g020080"/>
</dbReference>
<dbReference type="PANTHER" id="PTHR31669">
    <property type="entry name" value="PROTEIN FAR1-RELATED SEQUENCE 10-RELATED"/>
    <property type="match status" value="1"/>
</dbReference>
<organism evidence="2 4">
    <name type="scientific">Medicago truncatula</name>
    <name type="common">Barrel medic</name>
    <name type="synonym">Medicago tribuloides</name>
    <dbReference type="NCBI Taxonomy" id="3880"/>
    <lineage>
        <taxon>Eukaryota</taxon>
        <taxon>Viridiplantae</taxon>
        <taxon>Streptophyta</taxon>
        <taxon>Embryophyta</taxon>
        <taxon>Tracheophyta</taxon>
        <taxon>Spermatophyta</taxon>
        <taxon>Magnoliopsida</taxon>
        <taxon>eudicotyledons</taxon>
        <taxon>Gunneridae</taxon>
        <taxon>Pentapetalae</taxon>
        <taxon>rosids</taxon>
        <taxon>fabids</taxon>
        <taxon>Fabales</taxon>
        <taxon>Fabaceae</taxon>
        <taxon>Papilionoideae</taxon>
        <taxon>50 kb inversion clade</taxon>
        <taxon>NPAAA clade</taxon>
        <taxon>Hologalegina</taxon>
        <taxon>IRL clade</taxon>
        <taxon>Trifolieae</taxon>
        <taxon>Medicago</taxon>
    </lineage>
</organism>
<keyword evidence="1" id="KW-0862">Zinc</keyword>
<dbReference type="InterPro" id="IPR031052">
    <property type="entry name" value="FHY3/FAR1"/>
</dbReference>
<name>G7IZ09_MEDTR</name>
<protein>
    <recommendedName>
        <fullName evidence="1">Protein FAR1-RELATED SEQUENCE</fullName>
    </recommendedName>
</protein>
<reference evidence="3" key="3">
    <citation type="submission" date="2015-04" db="UniProtKB">
        <authorList>
            <consortium name="EnsemblPlants"/>
        </authorList>
    </citation>
    <scope>IDENTIFICATION</scope>
    <source>
        <strain evidence="3">cv. Jemalong A17</strain>
    </source>
</reference>
<keyword evidence="1" id="KW-0863">Zinc-finger</keyword>
<dbReference type="Proteomes" id="UP000002051">
    <property type="component" value="Chromosome 3"/>
</dbReference>
<comment type="subcellular location">
    <subcellularLocation>
        <location evidence="1">Nucleus</location>
    </subcellularLocation>
</comment>
<dbReference type="GO" id="GO:0005634">
    <property type="term" value="C:nucleus"/>
    <property type="evidence" value="ECO:0007669"/>
    <property type="project" value="UniProtKB-SubCell"/>
</dbReference>
<gene>
    <name evidence="2" type="ordered locus">MTR_3g020080</name>
</gene>
<dbReference type="EMBL" id="CM001219">
    <property type="protein sequence ID" value="AES68983.1"/>
    <property type="molecule type" value="Genomic_DNA"/>
</dbReference>
<proteinExistence type="inferred from homology"/>
<keyword evidence="1" id="KW-0479">Metal-binding</keyword>
<evidence type="ECO:0000313" key="2">
    <source>
        <dbReference type="EMBL" id="AES68983.1"/>
    </source>
</evidence>
<dbReference type="AlphaFoldDB" id="G7IZ09"/>
<keyword evidence="4" id="KW-1185">Reference proteome</keyword>
<sequence length="139" mass="16742">MVEHDVETMLVLYYLKDPCYNNEWLQGLYSIRESLIPVYNRSDFFAGMNAIQRSEKFVLKFEKALDSRLQAEKREDYENKHTSRRFTTCQNLRCMMDLSIQEIYFVNFTMSLRRSINLEKRRLKEKDDGARMIMEDDAL</sequence>
<evidence type="ECO:0000256" key="1">
    <source>
        <dbReference type="RuleBase" id="RU367018"/>
    </source>
</evidence>
<comment type="similarity">
    <text evidence="1">Belongs to the FHY3/FAR1 family.</text>
</comment>
<dbReference type="PANTHER" id="PTHR31669:SF302">
    <property type="entry name" value="PROTEIN FAR1-RELATED SEQUENCE"/>
    <property type="match status" value="1"/>
</dbReference>
<evidence type="ECO:0000313" key="3">
    <source>
        <dbReference type="EnsemblPlants" id="AES68983"/>
    </source>
</evidence>
<reference evidence="2 4" key="1">
    <citation type="journal article" date="2011" name="Nature">
        <title>The Medicago genome provides insight into the evolution of rhizobial symbioses.</title>
        <authorList>
            <person name="Young N.D."/>
            <person name="Debelle F."/>
            <person name="Oldroyd G.E."/>
            <person name="Geurts R."/>
            <person name="Cannon S.B."/>
            <person name="Udvardi M.K."/>
            <person name="Benedito V.A."/>
            <person name="Mayer K.F."/>
            <person name="Gouzy J."/>
            <person name="Schoof H."/>
            <person name="Van de Peer Y."/>
            <person name="Proost S."/>
            <person name="Cook D.R."/>
            <person name="Meyers B.C."/>
            <person name="Spannagl M."/>
            <person name="Cheung F."/>
            <person name="De Mita S."/>
            <person name="Krishnakumar V."/>
            <person name="Gundlach H."/>
            <person name="Zhou S."/>
            <person name="Mudge J."/>
            <person name="Bharti A.K."/>
            <person name="Murray J.D."/>
            <person name="Naoumkina M.A."/>
            <person name="Rosen B."/>
            <person name="Silverstein K.A."/>
            <person name="Tang H."/>
            <person name="Rombauts S."/>
            <person name="Zhao P.X."/>
            <person name="Zhou P."/>
            <person name="Barbe V."/>
            <person name="Bardou P."/>
            <person name="Bechner M."/>
            <person name="Bellec A."/>
            <person name="Berger A."/>
            <person name="Berges H."/>
            <person name="Bidwell S."/>
            <person name="Bisseling T."/>
            <person name="Choisne N."/>
            <person name="Couloux A."/>
            <person name="Denny R."/>
            <person name="Deshpande S."/>
            <person name="Dai X."/>
            <person name="Doyle J.J."/>
            <person name="Dudez A.M."/>
            <person name="Farmer A.D."/>
            <person name="Fouteau S."/>
            <person name="Franken C."/>
            <person name="Gibelin C."/>
            <person name="Gish J."/>
            <person name="Goldstein S."/>
            <person name="Gonzalez A.J."/>
            <person name="Green P.J."/>
            <person name="Hallab A."/>
            <person name="Hartog M."/>
            <person name="Hua A."/>
            <person name="Humphray S.J."/>
            <person name="Jeong D.H."/>
            <person name="Jing Y."/>
            <person name="Jocker A."/>
            <person name="Kenton S.M."/>
            <person name="Kim D.J."/>
            <person name="Klee K."/>
            <person name="Lai H."/>
            <person name="Lang C."/>
            <person name="Lin S."/>
            <person name="Macmil S.L."/>
            <person name="Magdelenat G."/>
            <person name="Matthews L."/>
            <person name="McCorrison J."/>
            <person name="Monaghan E.L."/>
            <person name="Mun J.H."/>
            <person name="Najar F.Z."/>
            <person name="Nicholson C."/>
            <person name="Noirot C."/>
            <person name="O'Bleness M."/>
            <person name="Paule C.R."/>
            <person name="Poulain J."/>
            <person name="Prion F."/>
            <person name="Qin B."/>
            <person name="Qu C."/>
            <person name="Retzel E.F."/>
            <person name="Riddle C."/>
            <person name="Sallet E."/>
            <person name="Samain S."/>
            <person name="Samson N."/>
            <person name="Sanders I."/>
            <person name="Saurat O."/>
            <person name="Scarpelli C."/>
            <person name="Schiex T."/>
            <person name="Segurens B."/>
            <person name="Severin A.J."/>
            <person name="Sherrier D.J."/>
            <person name="Shi R."/>
            <person name="Sims S."/>
            <person name="Singer S.R."/>
            <person name="Sinharoy S."/>
            <person name="Sterck L."/>
            <person name="Viollet A."/>
            <person name="Wang B.B."/>
            <person name="Wang K."/>
            <person name="Wang M."/>
            <person name="Wang X."/>
            <person name="Warfsmann J."/>
            <person name="Weissenbach J."/>
            <person name="White D.D."/>
            <person name="White J.D."/>
            <person name="Wiley G.B."/>
            <person name="Wincker P."/>
            <person name="Xing Y."/>
            <person name="Yang L."/>
            <person name="Yao Z."/>
            <person name="Ying F."/>
            <person name="Zhai J."/>
            <person name="Zhou L."/>
            <person name="Zuber A."/>
            <person name="Denarie J."/>
            <person name="Dixon R.A."/>
            <person name="May G.D."/>
            <person name="Schwartz D.C."/>
            <person name="Rogers J."/>
            <person name="Quetier F."/>
            <person name="Town C.D."/>
            <person name="Roe B.A."/>
        </authorList>
    </citation>
    <scope>NUCLEOTIDE SEQUENCE [LARGE SCALE GENOMIC DNA]</scope>
    <source>
        <strain evidence="2">A17</strain>
        <strain evidence="3 4">cv. Jemalong A17</strain>
    </source>
</reference>
<accession>G7IZ09</accession>
<dbReference type="GO" id="GO:0008270">
    <property type="term" value="F:zinc ion binding"/>
    <property type="evidence" value="ECO:0007669"/>
    <property type="project" value="UniProtKB-UniRule"/>
</dbReference>
<dbReference type="HOGENOM" id="CLU_1848071_0_0_1"/>
<dbReference type="PaxDb" id="3880-AES68983"/>
<comment type="function">
    <text evidence="1">Putative transcription activator involved in regulating light control of development.</text>
</comment>
<evidence type="ECO:0000313" key="4">
    <source>
        <dbReference type="Proteomes" id="UP000002051"/>
    </source>
</evidence>
<keyword evidence="1" id="KW-0539">Nucleus</keyword>